<gene>
    <name evidence="2" type="ORF">E6H00_10585</name>
</gene>
<protein>
    <submittedName>
        <fullName evidence="2">Efflux RND transporter permease subunit</fullName>
    </submittedName>
</protein>
<feature type="transmembrane region" description="Helical" evidence="1">
    <location>
        <begin position="484"/>
        <end position="510"/>
    </location>
</feature>
<dbReference type="Gene3D" id="1.20.1640.10">
    <property type="entry name" value="Multidrug efflux transporter AcrB transmembrane domain"/>
    <property type="match status" value="2"/>
</dbReference>
<dbReference type="Gene3D" id="3.30.70.1430">
    <property type="entry name" value="Multidrug efflux transporter AcrB pore domain"/>
    <property type="match status" value="2"/>
</dbReference>
<reference evidence="2 3" key="1">
    <citation type="journal article" date="2019" name="Nat. Microbiol.">
        <title>Mediterranean grassland soil C-N compound turnover is dependent on rainfall and depth, and is mediated by genomically divergent microorganisms.</title>
        <authorList>
            <person name="Diamond S."/>
            <person name="Andeer P.F."/>
            <person name="Li Z."/>
            <person name="Crits-Christoph A."/>
            <person name="Burstein D."/>
            <person name="Anantharaman K."/>
            <person name="Lane K.R."/>
            <person name="Thomas B.C."/>
            <person name="Pan C."/>
            <person name="Northen T.R."/>
            <person name="Banfield J.F."/>
        </authorList>
    </citation>
    <scope>NUCLEOTIDE SEQUENCE [LARGE SCALE GENOMIC DNA]</scope>
    <source>
        <strain evidence="2">NP_3</strain>
    </source>
</reference>
<evidence type="ECO:0000256" key="1">
    <source>
        <dbReference type="SAM" id="Phobius"/>
    </source>
</evidence>
<dbReference type="PRINTS" id="PR00702">
    <property type="entry name" value="ACRIFLAVINRP"/>
</dbReference>
<feature type="transmembrane region" description="Helical" evidence="1">
    <location>
        <begin position="12"/>
        <end position="31"/>
    </location>
</feature>
<dbReference type="Gene3D" id="3.30.70.1440">
    <property type="entry name" value="Multidrug efflux transporter AcrB pore domain"/>
    <property type="match status" value="1"/>
</dbReference>
<dbReference type="PANTHER" id="PTHR32063:SF4">
    <property type="entry name" value="SLR6043 PROTEIN"/>
    <property type="match status" value="1"/>
</dbReference>
<dbReference type="SUPFAM" id="SSF82714">
    <property type="entry name" value="Multidrug efflux transporter AcrB TolC docking domain, DN and DC subdomains"/>
    <property type="match status" value="1"/>
</dbReference>
<organism evidence="2 3">
    <name type="scientific">Candidatus Segetimicrobium genomatis</name>
    <dbReference type="NCBI Taxonomy" id="2569760"/>
    <lineage>
        <taxon>Bacteria</taxon>
        <taxon>Bacillati</taxon>
        <taxon>Candidatus Sysuimicrobiota</taxon>
        <taxon>Candidatus Sysuimicrobiia</taxon>
        <taxon>Candidatus Sysuimicrobiales</taxon>
        <taxon>Candidatus Segetimicrobiaceae</taxon>
        <taxon>Candidatus Segetimicrobium</taxon>
    </lineage>
</organism>
<dbReference type="Gene3D" id="3.30.70.1320">
    <property type="entry name" value="Multidrug efflux transporter AcrB pore domain like"/>
    <property type="match status" value="1"/>
</dbReference>
<dbReference type="InterPro" id="IPR001036">
    <property type="entry name" value="Acrflvin-R"/>
</dbReference>
<dbReference type="Pfam" id="PF00873">
    <property type="entry name" value="ACR_tran"/>
    <property type="match status" value="1"/>
</dbReference>
<dbReference type="SUPFAM" id="SSF82866">
    <property type="entry name" value="Multidrug efflux transporter AcrB transmembrane domain"/>
    <property type="match status" value="2"/>
</dbReference>
<proteinExistence type="predicted"/>
<feature type="transmembrane region" description="Helical" evidence="1">
    <location>
        <begin position="374"/>
        <end position="393"/>
    </location>
</feature>
<dbReference type="PANTHER" id="PTHR32063">
    <property type="match status" value="1"/>
</dbReference>
<dbReference type="AlphaFoldDB" id="A0A537K047"/>
<keyword evidence="1" id="KW-0472">Membrane</keyword>
<feature type="transmembrane region" description="Helical" evidence="1">
    <location>
        <begin position="872"/>
        <end position="890"/>
    </location>
</feature>
<dbReference type="EMBL" id="VBAK01000129">
    <property type="protein sequence ID" value="TMI89151.1"/>
    <property type="molecule type" value="Genomic_DNA"/>
</dbReference>
<accession>A0A537K047</accession>
<feature type="transmembrane region" description="Helical" evidence="1">
    <location>
        <begin position="542"/>
        <end position="562"/>
    </location>
</feature>
<dbReference type="InterPro" id="IPR027463">
    <property type="entry name" value="AcrB_DN_DC_subdom"/>
</dbReference>
<feature type="transmembrane region" description="Helical" evidence="1">
    <location>
        <begin position="971"/>
        <end position="993"/>
    </location>
</feature>
<feature type="transmembrane region" description="Helical" evidence="1">
    <location>
        <begin position="999"/>
        <end position="1021"/>
    </location>
</feature>
<dbReference type="Gene3D" id="3.30.2090.10">
    <property type="entry name" value="Multidrug efflux transporter AcrB TolC docking domain, DN and DC subdomains"/>
    <property type="match status" value="2"/>
</dbReference>
<dbReference type="GO" id="GO:0005886">
    <property type="term" value="C:plasma membrane"/>
    <property type="evidence" value="ECO:0007669"/>
    <property type="project" value="TreeGrafter"/>
</dbReference>
<feature type="transmembrane region" description="Helical" evidence="1">
    <location>
        <begin position="910"/>
        <end position="937"/>
    </location>
</feature>
<evidence type="ECO:0000313" key="2">
    <source>
        <dbReference type="EMBL" id="TMI89151.1"/>
    </source>
</evidence>
<dbReference type="GO" id="GO:0042910">
    <property type="term" value="F:xenobiotic transmembrane transporter activity"/>
    <property type="evidence" value="ECO:0007669"/>
    <property type="project" value="TreeGrafter"/>
</dbReference>
<sequence length="1052" mass="112390">MMRWIVGSSLHLRFLMAVIAVAVMFLGIVQLRSMPVDILPEFAPPYVEIQTEALGLSAPEVENLVSLNIEELEAGVSWVKTIRSTSVPGMSSVTLYFEPGTDFMRARQLTSERLTSTFMLPNVSSAPTMLSPKSATSRVLLIGFSSKTLSPIEMGVLTQWTIRPALLAVPGVSNVSVWGQRDRQLQVQVDQARLREHRVTLDEVVENTGNAMFVSPLSFLTASTPGTGGFFDTPQQRFEVRHVLPISTAADLAKVPVSDRKKSDGSPLRLGDLGEVVESHQPLIGDAILRGGPGFLIVVEKLPWSNTLDVTRAVEAKLDTLRAGLPGATLDSSVFRPATFIQTAIDRHARALLLGALLLTLVLLVFLGHWRPTLIGIAAILSSLAAALFVLHLRGETLNVMVLTGLAIAIGVLVDDAVVGIENILRRLRQARAEGDGGGLAAIVLDAALETHSIGFFAALILLLAMVPVLFVEDVLGSFIQPLAVSYMLAVAASIVVALTVTPALSLLLLGGAALRRREPALIPWLQRGYDRMLEGTLRRSGAIFAAAVVIALAGLAALPLLRLSLLPSFKEPDIMIRLEAPTATSQPEMARITARIGRELQAIPGVSNFGAHFGRAVLGDQAVGINSATLWAGIDPSADYDATVAAIRRTLDGYPGLTHRVQTYTEQSLRQVLTGSNDDMVVRLYGPDWPTLRRKAEDVRRAISGINGVVGLHTERLVEAPQLEVKVDLARAARYGLTPGDVRRQAATLVNGIQAGSLYEGQKVFNVVVWSRPEDRRSVTGIRNLQIDTPSGGHVRLADVADTRIAPALTAIHRESISDRIDVGFSVRGRDLGSVARDVRHALLSVEFPLEHRAVLLGEFEQRQEARQRTLIAAGVAVIGIFLLLQAAFRSWRLATLFLLTWPAALAGGALAALAGGGILSLGSLAGFLAVGGIAARNGMTLIGHLQRLEEADGEPFGPGLILRGSRERLATILMTALGTGLLFVPFALSGNIPGFEIVYPMALVVLGGLVTSTWVHLFVVPSLYARFGAGSADPVLDLPPAAVAGPAGNA</sequence>
<evidence type="ECO:0000313" key="3">
    <source>
        <dbReference type="Proteomes" id="UP000318509"/>
    </source>
</evidence>
<keyword evidence="1" id="KW-1133">Transmembrane helix</keyword>
<feature type="transmembrane region" description="Helical" evidence="1">
    <location>
        <begin position="351"/>
        <end position="368"/>
    </location>
</feature>
<feature type="transmembrane region" description="Helical" evidence="1">
    <location>
        <begin position="400"/>
        <end position="421"/>
    </location>
</feature>
<feature type="transmembrane region" description="Helical" evidence="1">
    <location>
        <begin position="454"/>
        <end position="472"/>
    </location>
</feature>
<keyword evidence="1" id="KW-0812">Transmembrane</keyword>
<dbReference type="Proteomes" id="UP000318509">
    <property type="component" value="Unassembled WGS sequence"/>
</dbReference>
<dbReference type="SUPFAM" id="SSF82693">
    <property type="entry name" value="Multidrug efflux transporter AcrB pore domain, PN1, PN2, PC1 and PC2 subdomains"/>
    <property type="match status" value="2"/>
</dbReference>
<name>A0A537K047_9BACT</name>
<comment type="caution">
    <text evidence="2">The sequence shown here is derived from an EMBL/GenBank/DDBJ whole genome shotgun (WGS) entry which is preliminary data.</text>
</comment>